<protein>
    <recommendedName>
        <fullName evidence="10">Archaemetzincin</fullName>
    </recommendedName>
</protein>
<dbReference type="InterPro" id="IPR024079">
    <property type="entry name" value="MetalloPept_cat_dom_sf"/>
</dbReference>
<comment type="caution">
    <text evidence="8">The sequence shown here is derived from an EMBL/GenBank/DDBJ whole genome shotgun (WGS) entry which is preliminary data.</text>
</comment>
<dbReference type="Pfam" id="PF07998">
    <property type="entry name" value="Peptidase_M54"/>
    <property type="match status" value="1"/>
</dbReference>
<comment type="cofactor">
    <cofactor evidence="1">
        <name>Zn(2+)</name>
        <dbReference type="ChEBI" id="CHEBI:29105"/>
    </cofactor>
</comment>
<dbReference type="PANTHER" id="PTHR15910:SF1">
    <property type="entry name" value="ARCHAEMETZINCIN-2"/>
    <property type="match status" value="1"/>
</dbReference>
<dbReference type="AlphaFoldDB" id="A0A7J2T924"/>
<keyword evidence="5" id="KW-0862">Zinc</keyword>
<dbReference type="InterPro" id="IPR012091">
    <property type="entry name" value="Pept_M54_archaemetzncn_arc/bac"/>
</dbReference>
<evidence type="ECO:0000256" key="6">
    <source>
        <dbReference type="ARBA" id="ARBA00023049"/>
    </source>
</evidence>
<dbReference type="EMBL" id="DRYQ01000055">
    <property type="protein sequence ID" value="HHQ50483.1"/>
    <property type="molecule type" value="Genomic_DNA"/>
</dbReference>
<evidence type="ECO:0000256" key="2">
    <source>
        <dbReference type="ARBA" id="ARBA00022670"/>
    </source>
</evidence>
<evidence type="ECO:0000256" key="1">
    <source>
        <dbReference type="ARBA" id="ARBA00001947"/>
    </source>
</evidence>
<keyword evidence="6" id="KW-0482">Metalloprotease</keyword>
<dbReference type="GO" id="GO:0008237">
    <property type="term" value="F:metallopeptidase activity"/>
    <property type="evidence" value="ECO:0007669"/>
    <property type="project" value="UniProtKB-KW"/>
</dbReference>
<keyword evidence="7" id="KW-0812">Transmembrane</keyword>
<keyword evidence="7" id="KW-0472">Membrane</keyword>
<dbReference type="GO" id="GO:0006508">
    <property type="term" value="P:proteolysis"/>
    <property type="evidence" value="ECO:0007669"/>
    <property type="project" value="UniProtKB-KW"/>
</dbReference>
<evidence type="ECO:0000313" key="9">
    <source>
        <dbReference type="EMBL" id="HHQ50483.1"/>
    </source>
</evidence>
<feature type="transmembrane region" description="Helical" evidence="7">
    <location>
        <begin position="89"/>
        <end position="113"/>
    </location>
</feature>
<keyword evidence="4" id="KW-0378">Hydrolase</keyword>
<sequence>MSRITEKVGLLLKILLLYEKGVEIDLVNHVAFVLKDALNAQVIDEEAVVIPDTLYDSKRGQYLAEFIVEYASNFSKEDVYVMLLSSRDAYIMGLNFVFGLAIPWLKTAAVFLARLAMGATKMTLLSRVEKEVLHELGHLLGLEHCKIPRCVMNFSNSLKDVDVKTSKFCEKCYTKLYRSGIVVAEKYTIRNVA</sequence>
<reference evidence="8" key="1">
    <citation type="journal article" date="2020" name="mSystems">
        <title>Genome- and Community-Level Interaction Insights into Carbon Utilization and Element Cycling Functions of Hydrothermarchaeota in Hydrothermal Sediment.</title>
        <authorList>
            <person name="Zhou Z."/>
            <person name="Liu Y."/>
            <person name="Xu W."/>
            <person name="Pan J."/>
            <person name="Luo Z.H."/>
            <person name="Li M."/>
        </authorList>
    </citation>
    <scope>NUCLEOTIDE SEQUENCE [LARGE SCALE GENOMIC DNA]</scope>
    <source>
        <strain evidence="9">SpSt-1105</strain>
        <strain evidence="8">SpSt-27</strain>
    </source>
</reference>
<dbReference type="SUPFAM" id="SSF55486">
    <property type="entry name" value="Metalloproteases ('zincins'), catalytic domain"/>
    <property type="match status" value="1"/>
</dbReference>
<dbReference type="PIRSF" id="PIRSF005785">
    <property type="entry name" value="Zn-prot_arch"/>
    <property type="match status" value="1"/>
</dbReference>
<keyword evidence="3" id="KW-0479">Metal-binding</keyword>
<keyword evidence="2" id="KW-0645">Protease</keyword>
<keyword evidence="7" id="KW-1133">Transmembrane helix</keyword>
<dbReference type="GO" id="GO:0008270">
    <property type="term" value="F:zinc ion binding"/>
    <property type="evidence" value="ECO:0007669"/>
    <property type="project" value="InterPro"/>
</dbReference>
<proteinExistence type="predicted"/>
<dbReference type="InterPro" id="IPR012962">
    <property type="entry name" value="Pept_M54_archaemetzincn"/>
</dbReference>
<dbReference type="CDD" id="cd11375">
    <property type="entry name" value="Peptidase_M54"/>
    <property type="match status" value="1"/>
</dbReference>
<evidence type="ECO:0000256" key="3">
    <source>
        <dbReference type="ARBA" id="ARBA00022723"/>
    </source>
</evidence>
<name>A0A7J2T924_9CREN</name>
<dbReference type="Gene3D" id="3.40.390.10">
    <property type="entry name" value="Collagenase (Catalytic Domain)"/>
    <property type="match status" value="1"/>
</dbReference>
<accession>A0A7J2T924</accession>
<dbReference type="PANTHER" id="PTHR15910">
    <property type="entry name" value="ARCHAEMETZINCIN"/>
    <property type="match status" value="1"/>
</dbReference>
<evidence type="ECO:0000256" key="7">
    <source>
        <dbReference type="SAM" id="Phobius"/>
    </source>
</evidence>
<evidence type="ECO:0000313" key="8">
    <source>
        <dbReference type="EMBL" id="HEH30889.1"/>
    </source>
</evidence>
<dbReference type="NCBIfam" id="NF033823">
    <property type="entry name" value="archmetzin"/>
    <property type="match status" value="1"/>
</dbReference>
<dbReference type="EMBL" id="DSLL01000011">
    <property type="protein sequence ID" value="HEH30889.1"/>
    <property type="molecule type" value="Genomic_DNA"/>
</dbReference>
<evidence type="ECO:0000256" key="5">
    <source>
        <dbReference type="ARBA" id="ARBA00022833"/>
    </source>
</evidence>
<evidence type="ECO:0000256" key="4">
    <source>
        <dbReference type="ARBA" id="ARBA00022801"/>
    </source>
</evidence>
<organism evidence="8">
    <name type="scientific">Ignisphaera aggregans</name>
    <dbReference type="NCBI Taxonomy" id="334771"/>
    <lineage>
        <taxon>Archaea</taxon>
        <taxon>Thermoproteota</taxon>
        <taxon>Thermoprotei</taxon>
        <taxon>Desulfurococcales</taxon>
        <taxon>Desulfurococcaceae</taxon>
        <taxon>Ignisphaera</taxon>
    </lineage>
</organism>
<evidence type="ECO:0008006" key="10">
    <source>
        <dbReference type="Google" id="ProtNLM"/>
    </source>
</evidence>
<gene>
    <name evidence="9" type="ORF">ENM66_03930</name>
    <name evidence="8" type="ORF">ENP99_02085</name>
</gene>